<accession>A0A9P4K7D6</accession>
<dbReference type="EMBL" id="ML986641">
    <property type="protein sequence ID" value="KAF2262353.1"/>
    <property type="molecule type" value="Genomic_DNA"/>
</dbReference>
<proteinExistence type="predicted"/>
<protein>
    <submittedName>
        <fullName evidence="1">Uncharacterized protein</fullName>
    </submittedName>
</protein>
<evidence type="ECO:0000313" key="1">
    <source>
        <dbReference type="EMBL" id="KAF2262353.1"/>
    </source>
</evidence>
<gene>
    <name evidence="1" type="ORF">CC78DRAFT_582653</name>
</gene>
<organism evidence="1 2">
    <name type="scientific">Lojkania enalia</name>
    <dbReference type="NCBI Taxonomy" id="147567"/>
    <lineage>
        <taxon>Eukaryota</taxon>
        <taxon>Fungi</taxon>
        <taxon>Dikarya</taxon>
        <taxon>Ascomycota</taxon>
        <taxon>Pezizomycotina</taxon>
        <taxon>Dothideomycetes</taxon>
        <taxon>Pleosporomycetidae</taxon>
        <taxon>Pleosporales</taxon>
        <taxon>Pleosporales incertae sedis</taxon>
        <taxon>Lojkania</taxon>
    </lineage>
</organism>
<keyword evidence="2" id="KW-1185">Reference proteome</keyword>
<evidence type="ECO:0000313" key="2">
    <source>
        <dbReference type="Proteomes" id="UP000800093"/>
    </source>
</evidence>
<comment type="caution">
    <text evidence="1">The sequence shown here is derived from an EMBL/GenBank/DDBJ whole genome shotgun (WGS) entry which is preliminary data.</text>
</comment>
<sequence length="107" mass="11476">MPVDHASIKSFSATTLIRRCYLGALMLSFAFTKSSGCATIGQFDKAGAVIGQGGVSAPHLQRTNSNYLPRVDLKNSPNVLHTEAGSLGFLTRPIDDCRVIVQPERQG</sequence>
<name>A0A9P4K7D6_9PLEO</name>
<dbReference type="AlphaFoldDB" id="A0A9P4K7D6"/>
<dbReference type="Proteomes" id="UP000800093">
    <property type="component" value="Unassembled WGS sequence"/>
</dbReference>
<reference evidence="2" key="1">
    <citation type="journal article" date="2020" name="Stud. Mycol.">
        <title>101 Dothideomycetes genomes: A test case for predicting lifestyles and emergence of pathogens.</title>
        <authorList>
            <person name="Haridas S."/>
            <person name="Albert R."/>
            <person name="Binder M."/>
            <person name="Bloem J."/>
            <person name="LaButti K."/>
            <person name="Salamov A."/>
            <person name="Andreopoulos B."/>
            <person name="Baker S."/>
            <person name="Barry K."/>
            <person name="Bills G."/>
            <person name="Bluhm B."/>
            <person name="Cannon C."/>
            <person name="Castanera R."/>
            <person name="Culley D."/>
            <person name="Daum C."/>
            <person name="Ezra D."/>
            <person name="Gonzalez J."/>
            <person name="Henrissat B."/>
            <person name="Kuo A."/>
            <person name="Liang C."/>
            <person name="Lipzen A."/>
            <person name="Lutzoni F."/>
            <person name="Magnuson J."/>
            <person name="Mondo S."/>
            <person name="Nolan M."/>
            <person name="Ohm R."/>
            <person name="Pangilinan J."/>
            <person name="Park H.-J."/>
            <person name="Ramirez L."/>
            <person name="Alfaro M."/>
            <person name="Sun H."/>
            <person name="Tritt A."/>
            <person name="Yoshinaga Y."/>
            <person name="Zwiers L.-H."/>
            <person name="Turgeon B."/>
            <person name="Goodwin S."/>
            <person name="Spatafora J."/>
            <person name="Crous P."/>
            <person name="Grigoriev I."/>
        </authorList>
    </citation>
    <scope>NUCLEOTIDE SEQUENCE [LARGE SCALE GENOMIC DNA]</scope>
    <source>
        <strain evidence="2">CBS 304.66</strain>
    </source>
</reference>